<protein>
    <submittedName>
        <fullName evidence="3">Uncharacterized protein</fullName>
    </submittedName>
</protein>
<dbReference type="EMBL" id="FCOB02000014">
    <property type="protein sequence ID" value="SAK69983.1"/>
    <property type="molecule type" value="Genomic_DNA"/>
</dbReference>
<name>A0A158BIX0_9BURK</name>
<evidence type="ECO:0000256" key="1">
    <source>
        <dbReference type="SAM" id="MobiDB-lite"/>
    </source>
</evidence>
<keyword evidence="2" id="KW-0472">Membrane</keyword>
<reference evidence="3" key="1">
    <citation type="submission" date="2016-01" db="EMBL/GenBank/DDBJ databases">
        <authorList>
            <person name="Peeters C."/>
        </authorList>
    </citation>
    <scope>NUCLEOTIDE SEQUENCE [LARGE SCALE GENOMIC DNA]</scope>
    <source>
        <strain evidence="3">LMG 29326</strain>
    </source>
</reference>
<feature type="transmembrane region" description="Helical" evidence="2">
    <location>
        <begin position="12"/>
        <end position="32"/>
    </location>
</feature>
<dbReference type="STRING" id="1777144.AWB83_03323"/>
<comment type="caution">
    <text evidence="3">The sequence shown here is derived from an EMBL/GenBank/DDBJ whole genome shotgun (WGS) entry which is preliminary data.</text>
</comment>
<keyword evidence="2" id="KW-1133">Transmembrane helix</keyword>
<evidence type="ECO:0000313" key="4">
    <source>
        <dbReference type="Proteomes" id="UP000054978"/>
    </source>
</evidence>
<keyword evidence="2" id="KW-0812">Transmembrane</keyword>
<keyword evidence="4" id="KW-1185">Reference proteome</keyword>
<gene>
    <name evidence="3" type="ORF">AWB83_03323</name>
</gene>
<organism evidence="3 4">
    <name type="scientific">Caballeronia ptereochthonis</name>
    <dbReference type="NCBI Taxonomy" id="1777144"/>
    <lineage>
        <taxon>Bacteria</taxon>
        <taxon>Pseudomonadati</taxon>
        <taxon>Pseudomonadota</taxon>
        <taxon>Betaproteobacteria</taxon>
        <taxon>Burkholderiales</taxon>
        <taxon>Burkholderiaceae</taxon>
        <taxon>Caballeronia</taxon>
    </lineage>
</organism>
<evidence type="ECO:0000256" key="2">
    <source>
        <dbReference type="SAM" id="Phobius"/>
    </source>
</evidence>
<accession>A0A158BIX0</accession>
<feature type="transmembrane region" description="Helical" evidence="2">
    <location>
        <begin position="84"/>
        <end position="105"/>
    </location>
</feature>
<sequence>MGCDMQHKEVLWFAGGELAIMLIMSLMILSLRKAPVVDRSHDTRLLYFAAVILTALGLIFMFSMAMYFWEGASENQTPGPGQDIFRQCSQVIPPIVTLVLGYFFGRQESSEHKRRADGGGGPPQAGPESD</sequence>
<dbReference type="AlphaFoldDB" id="A0A158BIX0"/>
<dbReference type="Proteomes" id="UP000054978">
    <property type="component" value="Unassembled WGS sequence"/>
</dbReference>
<evidence type="ECO:0000313" key="3">
    <source>
        <dbReference type="EMBL" id="SAK69983.1"/>
    </source>
</evidence>
<feature type="transmembrane region" description="Helical" evidence="2">
    <location>
        <begin position="44"/>
        <end position="69"/>
    </location>
</feature>
<proteinExistence type="predicted"/>
<feature type="region of interest" description="Disordered" evidence="1">
    <location>
        <begin position="110"/>
        <end position="130"/>
    </location>
</feature>